<dbReference type="PANTHER" id="PTHR12992:SF11">
    <property type="entry name" value="MITOCHONDRIAL COENZYME A DIPHOSPHATASE NUDT8"/>
    <property type="match status" value="1"/>
</dbReference>
<dbReference type="EMBL" id="CABWKQ010000023">
    <property type="protein sequence ID" value="VWX37080.1"/>
    <property type="molecule type" value="Genomic_DNA"/>
</dbReference>
<dbReference type="PANTHER" id="PTHR12992">
    <property type="entry name" value="NUDIX HYDROLASE"/>
    <property type="match status" value="1"/>
</dbReference>
<dbReference type="Gene3D" id="3.90.79.10">
    <property type="entry name" value="Nucleoside Triphosphate Pyrophosphohydrolase"/>
    <property type="match status" value="1"/>
</dbReference>
<name>A0A653IDA1_9BACL</name>
<evidence type="ECO:0000256" key="1">
    <source>
        <dbReference type="ARBA" id="ARBA00001936"/>
    </source>
</evidence>
<dbReference type="GO" id="GO:0046872">
    <property type="term" value="F:metal ion binding"/>
    <property type="evidence" value="ECO:0007669"/>
    <property type="project" value="UniProtKB-KW"/>
</dbReference>
<protein>
    <submittedName>
        <fullName evidence="8">Coenzyme A pyrophosphatase</fullName>
    </submittedName>
</protein>
<evidence type="ECO:0000256" key="3">
    <source>
        <dbReference type="ARBA" id="ARBA00022723"/>
    </source>
</evidence>
<keyword evidence="9" id="KW-1185">Reference proteome</keyword>
<dbReference type="InterPro" id="IPR020084">
    <property type="entry name" value="NUDIX_hydrolase_CS"/>
</dbReference>
<dbReference type="SUPFAM" id="SSF55811">
    <property type="entry name" value="Nudix"/>
    <property type="match status" value="1"/>
</dbReference>
<dbReference type="InterPro" id="IPR045121">
    <property type="entry name" value="CoAse"/>
</dbReference>
<sequence length="203" mass="23273">MNNPVFDQIKDVFKSTRDRLPRQAAAVLVPLVERDGEICLLFQVRAKTLRSQPGEISFPGGRIDAGEQPKEAAIRETREELNVTVEEIEVIGTLEPLVTPNRSIIYPYVGIIQANQIDPSPDEVDHIFYVPLNALLNARPIEGEMEWRIRPGKAVPTSRMANREAYLDRTYKVVEHFYEHEDYLIWGLTAKILRQVLSMISRY</sequence>
<dbReference type="GO" id="GO:0010945">
    <property type="term" value="F:coenzyme A diphosphatase activity"/>
    <property type="evidence" value="ECO:0007669"/>
    <property type="project" value="InterPro"/>
</dbReference>
<accession>A0A653IDA1</accession>
<dbReference type="PROSITE" id="PS51462">
    <property type="entry name" value="NUDIX"/>
    <property type="match status" value="1"/>
</dbReference>
<feature type="domain" description="Nudix hydrolase" evidence="7">
    <location>
        <begin position="21"/>
        <end position="162"/>
    </location>
</feature>
<dbReference type="AlphaFoldDB" id="A0A653IDA1"/>
<keyword evidence="3" id="KW-0479">Metal-binding</keyword>
<dbReference type="InterPro" id="IPR015797">
    <property type="entry name" value="NUDIX_hydrolase-like_dom_sf"/>
</dbReference>
<dbReference type="Pfam" id="PF00293">
    <property type="entry name" value="NUDIX"/>
    <property type="match status" value="1"/>
</dbReference>
<comment type="cofactor">
    <cofactor evidence="1">
        <name>Mn(2+)</name>
        <dbReference type="ChEBI" id="CHEBI:29035"/>
    </cofactor>
</comment>
<reference evidence="8 9" key="1">
    <citation type="submission" date="2019-10" db="EMBL/GenBank/DDBJ databases">
        <authorList>
            <person name="Karimi E."/>
        </authorList>
    </citation>
    <scope>NUCLEOTIDE SEQUENCE [LARGE SCALE GENOMIC DNA]</scope>
    <source>
        <strain evidence="8">Exiguobacterium sp. 9Y</strain>
    </source>
</reference>
<proteinExistence type="predicted"/>
<evidence type="ECO:0000313" key="8">
    <source>
        <dbReference type="EMBL" id="VWX37080.1"/>
    </source>
</evidence>
<keyword evidence="4" id="KW-0378">Hydrolase</keyword>
<evidence type="ECO:0000256" key="5">
    <source>
        <dbReference type="ARBA" id="ARBA00022842"/>
    </source>
</evidence>
<dbReference type="Proteomes" id="UP000439752">
    <property type="component" value="Unassembled WGS sequence"/>
</dbReference>
<keyword evidence="5" id="KW-0460">Magnesium</keyword>
<organism evidence="8 9">
    <name type="scientific">Exiguobacterium oxidotolerans</name>
    <dbReference type="NCBI Taxonomy" id="223958"/>
    <lineage>
        <taxon>Bacteria</taxon>
        <taxon>Bacillati</taxon>
        <taxon>Bacillota</taxon>
        <taxon>Bacilli</taxon>
        <taxon>Bacillales</taxon>
        <taxon>Bacillales Family XII. Incertae Sedis</taxon>
        <taxon>Exiguobacterium</taxon>
    </lineage>
</organism>
<dbReference type="RefSeq" id="WP_159172451.1">
    <property type="nucleotide sequence ID" value="NZ_LR732308.1"/>
</dbReference>
<dbReference type="CDD" id="cd03426">
    <property type="entry name" value="NUDIX_CoAse_Nudt7"/>
    <property type="match status" value="1"/>
</dbReference>
<dbReference type="InterPro" id="IPR000086">
    <property type="entry name" value="NUDIX_hydrolase_dom"/>
</dbReference>
<comment type="cofactor">
    <cofactor evidence="2">
        <name>Mg(2+)</name>
        <dbReference type="ChEBI" id="CHEBI:18420"/>
    </cofactor>
</comment>
<evidence type="ECO:0000256" key="6">
    <source>
        <dbReference type="ARBA" id="ARBA00023211"/>
    </source>
</evidence>
<dbReference type="PROSITE" id="PS00893">
    <property type="entry name" value="NUDIX_BOX"/>
    <property type="match status" value="1"/>
</dbReference>
<evidence type="ECO:0000256" key="2">
    <source>
        <dbReference type="ARBA" id="ARBA00001946"/>
    </source>
</evidence>
<keyword evidence="6" id="KW-0464">Manganese</keyword>
<evidence type="ECO:0000313" key="9">
    <source>
        <dbReference type="Proteomes" id="UP000439752"/>
    </source>
</evidence>
<evidence type="ECO:0000256" key="4">
    <source>
        <dbReference type="ARBA" id="ARBA00022801"/>
    </source>
</evidence>
<gene>
    <name evidence="8" type="ORF">EXIGUO9Y_30226</name>
</gene>
<evidence type="ECO:0000259" key="7">
    <source>
        <dbReference type="PROSITE" id="PS51462"/>
    </source>
</evidence>